<keyword evidence="4" id="KW-1185">Reference proteome</keyword>
<evidence type="ECO:0000256" key="1">
    <source>
        <dbReference type="SAM" id="Coils"/>
    </source>
</evidence>
<evidence type="ECO:0000313" key="2">
    <source>
        <dbReference type="EMBL" id="CAI9928910.1"/>
    </source>
</evidence>
<dbReference type="Proteomes" id="UP001642409">
    <property type="component" value="Unassembled WGS sequence"/>
</dbReference>
<dbReference type="EMBL" id="CAXDID020000049">
    <property type="protein sequence ID" value="CAL6004353.1"/>
    <property type="molecule type" value="Genomic_DNA"/>
</dbReference>
<evidence type="ECO:0000313" key="3">
    <source>
        <dbReference type="EMBL" id="CAL6004353.1"/>
    </source>
</evidence>
<gene>
    <name evidence="2" type="ORF">HINF_LOCUS16555</name>
    <name evidence="3" type="ORF">HINF_LOCUS18839</name>
</gene>
<dbReference type="AlphaFoldDB" id="A0AA86P1E3"/>
<name>A0AA86P1E3_9EUKA</name>
<sequence length="334" mass="39118">MEDTSQLDREVFLMAVCALKQNIPSVVPDLLCYSDIQKSVNKLMNQPQNHRQTQESIQQQIGSNIDISQHIDYLVQDIQKSQLRSEMRDQLDGSNIFSPQLEPGSMISSTSIISTTYQRPTSTQRLATNSPSIIQAKNVTKRQEIDRTTLTQKIQTEHREIDAKMKKLSDLNKQIEQRQKILKQLKQSNINIVQKSDQIKNQTEHLSYEILKTKERETYYKKQIELIKQKLFELSCEHPEYQVQIRGKNLNQMIENLFSQLVQLGINRIYEASKQGSLKVYEQETEIVSDNTDLFNKLKELEQKKKNVEADLNQYRSIYHQTMIDIENQRSKRK</sequence>
<organism evidence="2">
    <name type="scientific">Hexamita inflata</name>
    <dbReference type="NCBI Taxonomy" id="28002"/>
    <lineage>
        <taxon>Eukaryota</taxon>
        <taxon>Metamonada</taxon>
        <taxon>Diplomonadida</taxon>
        <taxon>Hexamitidae</taxon>
        <taxon>Hexamitinae</taxon>
        <taxon>Hexamita</taxon>
    </lineage>
</organism>
<keyword evidence="1" id="KW-0175">Coiled coil</keyword>
<protein>
    <submittedName>
        <fullName evidence="2">Uncharacterized protein</fullName>
    </submittedName>
</protein>
<feature type="coiled-coil region" evidence="1">
    <location>
        <begin position="291"/>
        <end position="318"/>
    </location>
</feature>
<feature type="coiled-coil region" evidence="1">
    <location>
        <begin position="154"/>
        <end position="188"/>
    </location>
</feature>
<evidence type="ECO:0000313" key="4">
    <source>
        <dbReference type="Proteomes" id="UP001642409"/>
    </source>
</evidence>
<reference evidence="2" key="1">
    <citation type="submission" date="2023-06" db="EMBL/GenBank/DDBJ databases">
        <authorList>
            <person name="Kurt Z."/>
        </authorList>
    </citation>
    <scope>NUCLEOTIDE SEQUENCE</scope>
</reference>
<dbReference type="EMBL" id="CATOUU010000424">
    <property type="protein sequence ID" value="CAI9928910.1"/>
    <property type="molecule type" value="Genomic_DNA"/>
</dbReference>
<comment type="caution">
    <text evidence="2">The sequence shown here is derived from an EMBL/GenBank/DDBJ whole genome shotgun (WGS) entry which is preliminary data.</text>
</comment>
<accession>A0AA86P1E3</accession>
<proteinExistence type="predicted"/>
<reference evidence="3 4" key="2">
    <citation type="submission" date="2024-07" db="EMBL/GenBank/DDBJ databases">
        <authorList>
            <person name="Akdeniz Z."/>
        </authorList>
    </citation>
    <scope>NUCLEOTIDE SEQUENCE [LARGE SCALE GENOMIC DNA]</scope>
</reference>